<evidence type="ECO:0000256" key="1">
    <source>
        <dbReference type="SAM" id="MobiDB-lite"/>
    </source>
</evidence>
<feature type="compositionally biased region" description="Acidic residues" evidence="1">
    <location>
        <begin position="32"/>
        <end position="59"/>
    </location>
</feature>
<accession>A0A4Q2L908</accession>
<reference evidence="2 3" key="1">
    <citation type="submission" date="2019-01" db="EMBL/GenBank/DDBJ databases">
        <title>Agromyces.</title>
        <authorList>
            <person name="Li J."/>
        </authorList>
    </citation>
    <scope>NUCLEOTIDE SEQUENCE [LARGE SCALE GENOMIC DNA]</scope>
    <source>
        <strain evidence="2 3">DSM 15934</strain>
    </source>
</reference>
<dbReference type="EMBL" id="SDPN01000002">
    <property type="protein sequence ID" value="RXZ73052.1"/>
    <property type="molecule type" value="Genomic_DNA"/>
</dbReference>
<gene>
    <name evidence="2" type="ORF">ESP51_02215</name>
</gene>
<name>A0A4Q2L908_9MICO</name>
<keyword evidence="3" id="KW-1185">Reference proteome</keyword>
<comment type="caution">
    <text evidence="2">The sequence shown here is derived from an EMBL/GenBank/DDBJ whole genome shotgun (WGS) entry which is preliminary data.</text>
</comment>
<feature type="compositionally biased region" description="Basic and acidic residues" evidence="1">
    <location>
        <begin position="1"/>
        <end position="14"/>
    </location>
</feature>
<dbReference type="OrthoDB" id="2090711at201174"/>
<protein>
    <submittedName>
        <fullName evidence="2">Uncharacterized protein</fullName>
    </submittedName>
</protein>
<evidence type="ECO:0000313" key="2">
    <source>
        <dbReference type="EMBL" id="RXZ73052.1"/>
    </source>
</evidence>
<dbReference type="RefSeq" id="WP_129519239.1">
    <property type="nucleotide sequence ID" value="NZ_SDPN01000002.1"/>
</dbReference>
<evidence type="ECO:0000313" key="3">
    <source>
        <dbReference type="Proteomes" id="UP000293865"/>
    </source>
</evidence>
<sequence length="65" mass="7273">MTDPREPFERRDPDENTPDVGEPEKVRPEQGNDAEELGPDANELDADNEVEQDTIDTLDPENPPA</sequence>
<organism evidence="2 3">
    <name type="scientific">Agromyces albus</name>
    <dbReference type="NCBI Taxonomy" id="205332"/>
    <lineage>
        <taxon>Bacteria</taxon>
        <taxon>Bacillati</taxon>
        <taxon>Actinomycetota</taxon>
        <taxon>Actinomycetes</taxon>
        <taxon>Micrococcales</taxon>
        <taxon>Microbacteriaceae</taxon>
        <taxon>Agromyces</taxon>
    </lineage>
</organism>
<dbReference type="AlphaFoldDB" id="A0A4Q2L908"/>
<proteinExistence type="predicted"/>
<dbReference type="Proteomes" id="UP000293865">
    <property type="component" value="Unassembled WGS sequence"/>
</dbReference>
<feature type="region of interest" description="Disordered" evidence="1">
    <location>
        <begin position="1"/>
        <end position="65"/>
    </location>
</feature>